<dbReference type="OrthoDB" id="9796286at2"/>
<dbReference type="GO" id="GO:0000917">
    <property type="term" value="P:division septum assembly"/>
    <property type="evidence" value="ECO:0007669"/>
    <property type="project" value="UniProtKB-KW"/>
</dbReference>
<keyword evidence="3" id="KW-0131">Cell cycle</keyword>
<dbReference type="InterPro" id="IPR007170">
    <property type="entry name" value="SpoVG"/>
</dbReference>
<dbReference type="SUPFAM" id="SSF160537">
    <property type="entry name" value="SpoVG-like"/>
    <property type="match status" value="1"/>
</dbReference>
<keyword evidence="1" id="KW-0132">Cell division</keyword>
<keyword evidence="2" id="KW-0717">Septation</keyword>
<dbReference type="PANTHER" id="PTHR38429:SF1">
    <property type="entry name" value="SEPTATION PROTEIN SPOVG-RELATED"/>
    <property type="match status" value="1"/>
</dbReference>
<name>A0A1U7CYR7_9BACT</name>
<dbReference type="Pfam" id="PF04026">
    <property type="entry name" value="SpoVG"/>
    <property type="match status" value="1"/>
</dbReference>
<feature type="region of interest" description="Disordered" evidence="4">
    <location>
        <begin position="153"/>
        <end position="218"/>
    </location>
</feature>
<gene>
    <name evidence="5" type="primary">spoVG</name>
    <name evidence="5" type="ORF">BSF38_05674</name>
</gene>
<dbReference type="KEGG" id="pbor:BSF38_05674"/>
<keyword evidence="6" id="KW-1185">Reference proteome</keyword>
<dbReference type="STRING" id="1387353.BSF38_05674"/>
<sequence>MEITEVRIKLMEDNSGSNERLQAFCSITFDDMFVIRDLKIIEGAKGFFVAMPSRKLTDRCHNCGTKNHLRSRFCNQCGCRLDENRALRDADGRAKLHADIAHPINSMCREKIQAAVLASYAEELERAKMPGYVSRYDDYETDDFDVPFDSHAATAQHPVMSGEPPLRRGPLRGHTQHARGGQSVLRGPHVPPRKESSPEGVASEHHHHRNDSSFGNGL</sequence>
<dbReference type="InterPro" id="IPR036751">
    <property type="entry name" value="SpoVG_sf"/>
</dbReference>
<dbReference type="RefSeq" id="WP_076350364.1">
    <property type="nucleotide sequence ID" value="NZ_CP019082.1"/>
</dbReference>
<evidence type="ECO:0000256" key="4">
    <source>
        <dbReference type="SAM" id="MobiDB-lite"/>
    </source>
</evidence>
<evidence type="ECO:0000313" key="5">
    <source>
        <dbReference type="EMBL" id="APW64084.1"/>
    </source>
</evidence>
<dbReference type="Proteomes" id="UP000186309">
    <property type="component" value="Chromosome"/>
</dbReference>
<protein>
    <submittedName>
        <fullName evidence="5">Septation protein SpoVG</fullName>
    </submittedName>
</protein>
<dbReference type="PANTHER" id="PTHR38429">
    <property type="entry name" value="SEPTATION PROTEIN SPOVG-RELATED"/>
    <property type="match status" value="1"/>
</dbReference>
<dbReference type="EMBL" id="CP019082">
    <property type="protein sequence ID" value="APW64084.1"/>
    <property type="molecule type" value="Genomic_DNA"/>
</dbReference>
<reference evidence="6" key="1">
    <citation type="submission" date="2016-12" db="EMBL/GenBank/DDBJ databases">
        <title>Comparative genomics of four Isosphaeraceae planctomycetes: a common pool of plasmids and glycoside hydrolase genes.</title>
        <authorList>
            <person name="Ivanova A."/>
        </authorList>
    </citation>
    <scope>NUCLEOTIDE SEQUENCE [LARGE SCALE GENOMIC DNA]</scope>
    <source>
        <strain evidence="6">PX4</strain>
    </source>
</reference>
<evidence type="ECO:0000313" key="6">
    <source>
        <dbReference type="Proteomes" id="UP000186309"/>
    </source>
</evidence>
<proteinExistence type="predicted"/>
<evidence type="ECO:0000256" key="3">
    <source>
        <dbReference type="ARBA" id="ARBA00023306"/>
    </source>
</evidence>
<organism evidence="5 6">
    <name type="scientific">Paludisphaera borealis</name>
    <dbReference type="NCBI Taxonomy" id="1387353"/>
    <lineage>
        <taxon>Bacteria</taxon>
        <taxon>Pseudomonadati</taxon>
        <taxon>Planctomycetota</taxon>
        <taxon>Planctomycetia</taxon>
        <taxon>Isosphaerales</taxon>
        <taxon>Isosphaeraceae</taxon>
        <taxon>Paludisphaera</taxon>
    </lineage>
</organism>
<evidence type="ECO:0000256" key="2">
    <source>
        <dbReference type="ARBA" id="ARBA00023210"/>
    </source>
</evidence>
<dbReference type="AlphaFoldDB" id="A0A1U7CYR7"/>
<dbReference type="GO" id="GO:0030435">
    <property type="term" value="P:sporulation resulting in formation of a cellular spore"/>
    <property type="evidence" value="ECO:0007669"/>
    <property type="project" value="InterPro"/>
</dbReference>
<dbReference type="Gene3D" id="3.30.1120.40">
    <property type="entry name" value="Stage V sporulation protein G"/>
    <property type="match status" value="1"/>
</dbReference>
<accession>A0A1U7CYR7</accession>
<evidence type="ECO:0000256" key="1">
    <source>
        <dbReference type="ARBA" id="ARBA00022618"/>
    </source>
</evidence>